<sequence>MRILHVGKYYPPARGGMESYLRDLAVAQRRRGDEVFVLAHVEGFGCAGRSEVVDGGVRLRRVRTFGQLLYAPVAPGFGFEMWRAIREFRPDVLHLHMPDTSAFWALWPCRVPMVVHWHSDVLAAASDRLLRPAYALYRHFEAALLRRADAVIATSAAYAEASRPLAPVMDKVHVVPLGLDEGRMRRVDAETVVAVRERYGVGEGQCLVAAVGRFAHYKGFHVLVEAATGLRDCVVVIVGDGPDRDGVARRVAELGLTGRVLLPGALPDADLHALFAACDVFCLPSLLRTEAFGVVLLEAMQYGRPLVCSDIPGSGVGFVNADGQTGLGVVPGDAAALRGALQRLVDDAALRERMGEAGRRRFAQMFRIDASAGGVANVYASVVRGAGARR</sequence>
<dbReference type="Gene3D" id="3.40.50.2000">
    <property type="entry name" value="Glycogen Phosphorylase B"/>
    <property type="match status" value="2"/>
</dbReference>
<dbReference type="PANTHER" id="PTHR45947:SF3">
    <property type="entry name" value="SULFOQUINOVOSYL TRANSFERASE SQD2"/>
    <property type="match status" value="1"/>
</dbReference>
<evidence type="ECO:0000259" key="2">
    <source>
        <dbReference type="Pfam" id="PF13579"/>
    </source>
</evidence>
<feature type="domain" description="Glycosyltransferase subfamily 4-like N-terminal" evidence="2">
    <location>
        <begin position="15"/>
        <end position="178"/>
    </location>
</feature>
<name>A0A846QQW2_9BACT</name>
<evidence type="ECO:0000313" key="3">
    <source>
        <dbReference type="EMBL" id="NJB68753.1"/>
    </source>
</evidence>
<feature type="domain" description="Glycosyl transferase family 1" evidence="1">
    <location>
        <begin position="197"/>
        <end position="361"/>
    </location>
</feature>
<dbReference type="Pfam" id="PF13579">
    <property type="entry name" value="Glyco_trans_4_4"/>
    <property type="match status" value="1"/>
</dbReference>
<comment type="caution">
    <text evidence="3">The sequence shown here is derived from an EMBL/GenBank/DDBJ whole genome shotgun (WGS) entry which is preliminary data.</text>
</comment>
<dbReference type="PANTHER" id="PTHR45947">
    <property type="entry name" value="SULFOQUINOVOSYL TRANSFERASE SQD2"/>
    <property type="match status" value="1"/>
</dbReference>
<dbReference type="InterPro" id="IPR028098">
    <property type="entry name" value="Glyco_trans_4-like_N"/>
</dbReference>
<dbReference type="AlphaFoldDB" id="A0A846QQW2"/>
<dbReference type="EMBL" id="JAATJA010000002">
    <property type="protein sequence ID" value="NJB68753.1"/>
    <property type="molecule type" value="Genomic_DNA"/>
</dbReference>
<dbReference type="SUPFAM" id="SSF53756">
    <property type="entry name" value="UDP-Glycosyltransferase/glycogen phosphorylase"/>
    <property type="match status" value="1"/>
</dbReference>
<evidence type="ECO:0000259" key="1">
    <source>
        <dbReference type="Pfam" id="PF00534"/>
    </source>
</evidence>
<proteinExistence type="predicted"/>
<dbReference type="GO" id="GO:0016757">
    <property type="term" value="F:glycosyltransferase activity"/>
    <property type="evidence" value="ECO:0007669"/>
    <property type="project" value="InterPro"/>
</dbReference>
<accession>A0A846QQW2</accession>
<dbReference type="RefSeq" id="WP_167941794.1">
    <property type="nucleotide sequence ID" value="NZ_JAATJA010000002.1"/>
</dbReference>
<organism evidence="3 4">
    <name type="scientific">Desulfobaculum xiamenense</name>
    <dbReference type="NCBI Taxonomy" id="995050"/>
    <lineage>
        <taxon>Bacteria</taxon>
        <taxon>Pseudomonadati</taxon>
        <taxon>Thermodesulfobacteriota</taxon>
        <taxon>Desulfovibrionia</taxon>
        <taxon>Desulfovibrionales</taxon>
        <taxon>Desulfovibrionaceae</taxon>
        <taxon>Desulfobaculum</taxon>
    </lineage>
</organism>
<dbReference type="Proteomes" id="UP000580856">
    <property type="component" value="Unassembled WGS sequence"/>
</dbReference>
<gene>
    <name evidence="3" type="ORF">GGQ74_002426</name>
</gene>
<evidence type="ECO:0000313" key="4">
    <source>
        <dbReference type="Proteomes" id="UP000580856"/>
    </source>
</evidence>
<protein>
    <submittedName>
        <fullName evidence="3">Glycosyltransferase involved in cell wall biosynthesis</fullName>
    </submittedName>
</protein>
<dbReference type="InterPro" id="IPR001296">
    <property type="entry name" value="Glyco_trans_1"/>
</dbReference>
<dbReference type="Pfam" id="PF00534">
    <property type="entry name" value="Glycos_transf_1"/>
    <property type="match status" value="1"/>
</dbReference>
<dbReference type="InterPro" id="IPR050194">
    <property type="entry name" value="Glycosyltransferase_grp1"/>
</dbReference>
<reference evidence="3 4" key="1">
    <citation type="submission" date="2020-03" db="EMBL/GenBank/DDBJ databases">
        <title>Genomic Encyclopedia of Type Strains, Phase IV (KMG-IV): sequencing the most valuable type-strain genomes for metagenomic binning, comparative biology and taxonomic classification.</title>
        <authorList>
            <person name="Goeker M."/>
        </authorList>
    </citation>
    <scope>NUCLEOTIDE SEQUENCE [LARGE SCALE GENOMIC DNA]</scope>
    <source>
        <strain evidence="3 4">DSM 24233</strain>
    </source>
</reference>
<keyword evidence="3" id="KW-0808">Transferase</keyword>
<keyword evidence="4" id="KW-1185">Reference proteome</keyword>